<proteinExistence type="predicted"/>
<keyword evidence="1" id="KW-0732">Signal</keyword>
<protein>
    <submittedName>
        <fullName evidence="2">Uncharacterized protein</fullName>
    </submittedName>
</protein>
<reference evidence="3" key="2">
    <citation type="submission" date="2013-04" db="EMBL/GenBank/DDBJ databases">
        <title>Genomic mechanisms accounting for the adaptation to parasitism in nematode-trapping fungi.</title>
        <authorList>
            <person name="Ahren D.G."/>
        </authorList>
    </citation>
    <scope>NUCLEOTIDE SEQUENCE [LARGE SCALE GENOMIC DNA]</scope>
    <source>
        <strain evidence="3">CBS 200.50</strain>
    </source>
</reference>
<feature type="signal peptide" evidence="1">
    <location>
        <begin position="1"/>
        <end position="21"/>
    </location>
</feature>
<comment type="caution">
    <text evidence="2">The sequence shown here is derived from an EMBL/GenBank/DDBJ whole genome shotgun (WGS) entry which is preliminary data.</text>
</comment>
<evidence type="ECO:0000313" key="3">
    <source>
        <dbReference type="Proteomes" id="UP000015100"/>
    </source>
</evidence>
<feature type="chain" id="PRO_5004560081" evidence="1">
    <location>
        <begin position="22"/>
        <end position="229"/>
    </location>
</feature>
<reference evidence="2 3" key="1">
    <citation type="journal article" date="2013" name="PLoS Genet.">
        <title>Genomic mechanisms accounting for the adaptation to parasitism in nematode-trapping fungi.</title>
        <authorList>
            <person name="Meerupati T."/>
            <person name="Andersson K.M."/>
            <person name="Friman E."/>
            <person name="Kumar D."/>
            <person name="Tunlid A."/>
            <person name="Ahren D."/>
        </authorList>
    </citation>
    <scope>NUCLEOTIDE SEQUENCE [LARGE SCALE GENOMIC DNA]</scope>
    <source>
        <strain evidence="2 3">CBS 200.50</strain>
    </source>
</reference>
<accession>S7ZXK6</accession>
<evidence type="ECO:0000256" key="1">
    <source>
        <dbReference type="SAM" id="SignalP"/>
    </source>
</evidence>
<dbReference type="OrthoDB" id="3210262at2759"/>
<dbReference type="AlphaFoldDB" id="S7ZXK6"/>
<keyword evidence="3" id="KW-1185">Reference proteome</keyword>
<gene>
    <name evidence="2" type="ORF">H072_11455</name>
</gene>
<dbReference type="EMBL" id="AQGS01001233">
    <property type="protein sequence ID" value="EPS35184.1"/>
    <property type="molecule type" value="Genomic_DNA"/>
</dbReference>
<dbReference type="Proteomes" id="UP000015100">
    <property type="component" value="Unassembled WGS sequence"/>
</dbReference>
<evidence type="ECO:0000313" key="2">
    <source>
        <dbReference type="EMBL" id="EPS35184.1"/>
    </source>
</evidence>
<dbReference type="HOGENOM" id="CLU_1209792_0_0_1"/>
<organism evidence="2 3">
    <name type="scientific">Dactylellina haptotyla (strain CBS 200.50)</name>
    <name type="common">Nematode-trapping fungus</name>
    <name type="synonym">Monacrosporium haptotylum</name>
    <dbReference type="NCBI Taxonomy" id="1284197"/>
    <lineage>
        <taxon>Eukaryota</taxon>
        <taxon>Fungi</taxon>
        <taxon>Dikarya</taxon>
        <taxon>Ascomycota</taxon>
        <taxon>Pezizomycotina</taxon>
        <taxon>Orbiliomycetes</taxon>
        <taxon>Orbiliales</taxon>
        <taxon>Orbiliaceae</taxon>
        <taxon>Dactylellina</taxon>
    </lineage>
</organism>
<sequence length="229" mass="24422">MRGFSIIATAAIALFSTSSLAVVIPQAREAEPVEEIKRAETILHEPRAVFVFTSVKIAAEFTTWTTKTGDLTDKLLPLVDRTARATVITAFRAVTGGLNELLISVDGFSSQAAGATVTFTGAEARTISAAFKAYIEAQTALITAVTARRNLAAAYFGLPAVVEILTAVEAFTDKLAFSIIHLIPSLRSDIQIISSDFNVVVKGAISAYSVTCITLLFPTVQPICLNIRI</sequence>
<name>S7ZXK6_DACHA</name>